<keyword evidence="1" id="KW-1133">Transmembrane helix</keyword>
<organism evidence="2 3">
    <name type="scientific">Labeo rohita</name>
    <name type="common">Indian major carp</name>
    <name type="synonym">Cyprinus rohita</name>
    <dbReference type="NCBI Taxonomy" id="84645"/>
    <lineage>
        <taxon>Eukaryota</taxon>
        <taxon>Metazoa</taxon>
        <taxon>Chordata</taxon>
        <taxon>Craniata</taxon>
        <taxon>Vertebrata</taxon>
        <taxon>Euteleostomi</taxon>
        <taxon>Actinopterygii</taxon>
        <taxon>Neopterygii</taxon>
        <taxon>Teleostei</taxon>
        <taxon>Ostariophysi</taxon>
        <taxon>Cypriniformes</taxon>
        <taxon>Cyprinidae</taxon>
        <taxon>Labeoninae</taxon>
        <taxon>Labeonini</taxon>
        <taxon>Labeo</taxon>
    </lineage>
</organism>
<evidence type="ECO:0000313" key="2">
    <source>
        <dbReference type="EMBL" id="KAI2659734.1"/>
    </source>
</evidence>
<feature type="transmembrane region" description="Helical" evidence="1">
    <location>
        <begin position="12"/>
        <end position="32"/>
    </location>
</feature>
<accession>A0ABQ8MA28</accession>
<keyword evidence="1" id="KW-0812">Transmembrane</keyword>
<reference evidence="2 3" key="1">
    <citation type="submission" date="2022-01" db="EMBL/GenBank/DDBJ databases">
        <title>A high-quality chromosome-level genome assembly of rohu carp, Labeo rohita.</title>
        <authorList>
            <person name="Arick M.A. II"/>
            <person name="Hsu C.-Y."/>
            <person name="Magbanua Z."/>
            <person name="Pechanova O."/>
            <person name="Grover C."/>
            <person name="Miller E."/>
            <person name="Thrash A."/>
            <person name="Ezzel L."/>
            <person name="Alam S."/>
            <person name="Benzie J."/>
            <person name="Hamilton M."/>
            <person name="Karsi A."/>
            <person name="Lawrence M.L."/>
            <person name="Peterson D.G."/>
        </authorList>
    </citation>
    <scope>NUCLEOTIDE SEQUENCE [LARGE SCALE GENOMIC DNA]</scope>
    <source>
        <strain evidence="3">BAU-BD-2019</strain>
        <tissue evidence="2">Blood</tissue>
    </source>
</reference>
<keyword evidence="3" id="KW-1185">Reference proteome</keyword>
<keyword evidence="1" id="KW-0472">Membrane</keyword>
<sequence length="46" mass="5412">MHRFESTFENNPSILSAFAVLVLWLCFSQGWLKIQHVLVFYINAKL</sequence>
<proteinExistence type="predicted"/>
<gene>
    <name evidence="2" type="ORF">H4Q32_022252</name>
</gene>
<protein>
    <submittedName>
        <fullName evidence="2">Uncharacterized protein</fullName>
    </submittedName>
</protein>
<dbReference type="Proteomes" id="UP000830375">
    <property type="component" value="Unassembled WGS sequence"/>
</dbReference>
<evidence type="ECO:0000256" key="1">
    <source>
        <dbReference type="SAM" id="Phobius"/>
    </source>
</evidence>
<evidence type="ECO:0000313" key="3">
    <source>
        <dbReference type="Proteomes" id="UP000830375"/>
    </source>
</evidence>
<name>A0ABQ8MA28_LABRO</name>
<dbReference type="EMBL" id="JACTAM010000010">
    <property type="protein sequence ID" value="KAI2659734.1"/>
    <property type="molecule type" value="Genomic_DNA"/>
</dbReference>
<comment type="caution">
    <text evidence="2">The sequence shown here is derived from an EMBL/GenBank/DDBJ whole genome shotgun (WGS) entry which is preliminary data.</text>
</comment>